<accession>A0ABW5ZZZ9</accession>
<proteinExistence type="predicted"/>
<evidence type="ECO:0000313" key="1">
    <source>
        <dbReference type="EMBL" id="MFD2918598.1"/>
    </source>
</evidence>
<dbReference type="EMBL" id="JBHUOZ010000001">
    <property type="protein sequence ID" value="MFD2918598.1"/>
    <property type="molecule type" value="Genomic_DNA"/>
</dbReference>
<protein>
    <submittedName>
        <fullName evidence="1">DUF2461 domain-containing protein</fullName>
    </submittedName>
</protein>
<comment type="caution">
    <text evidence="1">The sequence shown here is derived from an EMBL/GenBank/DDBJ whole genome shotgun (WGS) entry which is preliminary data.</text>
</comment>
<name>A0ABW5ZZZ9_9BACT</name>
<dbReference type="Proteomes" id="UP001597511">
    <property type="component" value="Unassembled WGS sequence"/>
</dbReference>
<evidence type="ECO:0000313" key="2">
    <source>
        <dbReference type="Proteomes" id="UP001597511"/>
    </source>
</evidence>
<organism evidence="1 2">
    <name type="scientific">Terrimonas rubra</name>
    <dbReference type="NCBI Taxonomy" id="1035890"/>
    <lineage>
        <taxon>Bacteria</taxon>
        <taxon>Pseudomonadati</taxon>
        <taxon>Bacteroidota</taxon>
        <taxon>Chitinophagia</taxon>
        <taxon>Chitinophagales</taxon>
        <taxon>Chitinophagaceae</taxon>
        <taxon>Terrimonas</taxon>
    </lineage>
</organism>
<dbReference type="PANTHER" id="PTHR36452:SF1">
    <property type="entry name" value="DUF2461 DOMAIN-CONTAINING PROTEIN"/>
    <property type="match status" value="1"/>
</dbReference>
<dbReference type="NCBIfam" id="TIGR02453">
    <property type="entry name" value="TIGR02453 family protein"/>
    <property type="match status" value="1"/>
</dbReference>
<dbReference type="InterPro" id="IPR012808">
    <property type="entry name" value="CHP02453"/>
</dbReference>
<dbReference type="RefSeq" id="WP_386094952.1">
    <property type="nucleotide sequence ID" value="NZ_JBHUOZ010000001.1"/>
</dbReference>
<sequence>MLQPATLQFLKDLQKHNNKPWFDENRHRYDAAKTDFLQFTDEVIKVFGKKDANIASLTARECIFRINRDIRFSKDKTPYKRNLAVSLNKGGKKSVLAGYYFHLEPGNNSFIGGGVWQPMPADLQKVRQEIDYNLKDFQKILNAKNFKTIYGGLSEEEGIALSRVPKGYEADNPAAEYLKLKSFITMTNISDKELTDKGLLKQTVQAFETIQPLINFLNEALEA</sequence>
<dbReference type="Pfam" id="PF09365">
    <property type="entry name" value="DUF2461"/>
    <property type="match status" value="1"/>
</dbReference>
<reference evidence="2" key="1">
    <citation type="journal article" date="2019" name="Int. J. Syst. Evol. Microbiol.">
        <title>The Global Catalogue of Microorganisms (GCM) 10K type strain sequencing project: providing services to taxonomists for standard genome sequencing and annotation.</title>
        <authorList>
            <consortium name="The Broad Institute Genomics Platform"/>
            <consortium name="The Broad Institute Genome Sequencing Center for Infectious Disease"/>
            <person name="Wu L."/>
            <person name="Ma J."/>
        </authorList>
    </citation>
    <scope>NUCLEOTIDE SEQUENCE [LARGE SCALE GENOMIC DNA]</scope>
    <source>
        <strain evidence="2">KCTC 23299</strain>
    </source>
</reference>
<gene>
    <name evidence="1" type="ORF">ACFS6H_02680</name>
</gene>
<keyword evidence="2" id="KW-1185">Reference proteome</keyword>
<dbReference type="InterPro" id="IPR015996">
    <property type="entry name" value="UCP028451"/>
</dbReference>
<dbReference type="PANTHER" id="PTHR36452">
    <property type="entry name" value="CHROMOSOME 12, WHOLE GENOME SHOTGUN SEQUENCE"/>
    <property type="match status" value="1"/>
</dbReference>
<dbReference type="PIRSF" id="PIRSF028451">
    <property type="entry name" value="UCP028451"/>
    <property type="match status" value="1"/>
</dbReference>